<dbReference type="STRING" id="1423727.FC34_GL001001"/>
<accession>A0A0R2AZQ4</accession>
<dbReference type="Proteomes" id="UP000051672">
    <property type="component" value="Unassembled WGS sequence"/>
</dbReference>
<dbReference type="GO" id="GO:0046872">
    <property type="term" value="F:metal ion binding"/>
    <property type="evidence" value="ECO:0007669"/>
    <property type="project" value="UniProtKB-KW"/>
</dbReference>
<dbReference type="Pfam" id="PF03352">
    <property type="entry name" value="Adenine_glyco"/>
    <property type="match status" value="1"/>
</dbReference>
<dbReference type="InterPro" id="IPR011257">
    <property type="entry name" value="DNA_glycosylase"/>
</dbReference>
<dbReference type="GO" id="GO:0008725">
    <property type="term" value="F:DNA-3-methyladenine glycosylase activity"/>
    <property type="evidence" value="ECO:0007669"/>
    <property type="project" value="InterPro"/>
</dbReference>
<feature type="binding site" evidence="1">
    <location>
        <position position="177"/>
    </location>
    <ligand>
        <name>Zn(2+)</name>
        <dbReference type="ChEBI" id="CHEBI:29105"/>
    </ligand>
</feature>
<keyword evidence="3" id="KW-1185">Reference proteome</keyword>
<dbReference type="Gene3D" id="1.10.340.30">
    <property type="entry name" value="Hypothetical protein, domain 2"/>
    <property type="match status" value="1"/>
</dbReference>
<keyword evidence="1" id="KW-0479">Metal-binding</keyword>
<name>A0A0R2AZQ4_9LACO</name>
<dbReference type="GO" id="GO:0006284">
    <property type="term" value="P:base-excision repair"/>
    <property type="evidence" value="ECO:0007669"/>
    <property type="project" value="InterPro"/>
</dbReference>
<dbReference type="PANTHER" id="PTHR30037:SF4">
    <property type="entry name" value="DNA-3-METHYLADENINE GLYCOSYLASE I"/>
    <property type="match status" value="1"/>
</dbReference>
<dbReference type="RefSeq" id="WP_057894292.1">
    <property type="nucleotide sequence ID" value="NZ_AYZQ01000002.1"/>
</dbReference>
<protein>
    <submittedName>
        <fullName evidence="2">3-methyladenine DNA glycosylase</fullName>
    </submittedName>
</protein>
<evidence type="ECO:0000256" key="1">
    <source>
        <dbReference type="PIRSR" id="PIRSR605019-1"/>
    </source>
</evidence>
<keyword evidence="1" id="KW-0862">Zinc</keyword>
<gene>
    <name evidence="2" type="ORF">FC34_GL001001</name>
</gene>
<feature type="binding site" evidence="1">
    <location>
        <position position="19"/>
    </location>
    <ligand>
        <name>Zn(2+)</name>
        <dbReference type="ChEBI" id="CHEBI:29105"/>
    </ligand>
</feature>
<dbReference type="PATRIC" id="fig|1423727.3.peg.1008"/>
<dbReference type="InterPro" id="IPR052891">
    <property type="entry name" value="DNA-3mA_glycosylase"/>
</dbReference>
<proteinExistence type="predicted"/>
<dbReference type="EMBL" id="AYZQ01000002">
    <property type="protein sequence ID" value="KRM72018.1"/>
    <property type="molecule type" value="Genomic_DNA"/>
</dbReference>
<evidence type="ECO:0000313" key="2">
    <source>
        <dbReference type="EMBL" id="KRM72018.1"/>
    </source>
</evidence>
<dbReference type="OrthoDB" id="9807664at2"/>
<dbReference type="SUPFAM" id="SSF48150">
    <property type="entry name" value="DNA-glycosylase"/>
    <property type="match status" value="1"/>
</dbReference>
<evidence type="ECO:0000313" key="3">
    <source>
        <dbReference type="Proteomes" id="UP000051672"/>
    </source>
</evidence>
<sequence length="179" mass="20404">MADEDFYWANATPELRAYHDQEWGIPQHGDDNLFELLSLETYQAGLSWQIVLKKRAAFNKAFHHFQINRVAKMTSEEIDALMTNPDIIRNRRKLEATVTNAQAIQRVQAEFGSFDQYLWDFVAGEPIVNAPKSPDEVPAQTELSQLVSKDMKKRGFKFVGPVTIYSYLQGAGLVDDHLA</sequence>
<organism evidence="2 3">
    <name type="scientific">Lacticaseibacillus brantae DSM 23927</name>
    <dbReference type="NCBI Taxonomy" id="1423727"/>
    <lineage>
        <taxon>Bacteria</taxon>
        <taxon>Bacillati</taxon>
        <taxon>Bacillota</taxon>
        <taxon>Bacilli</taxon>
        <taxon>Lactobacillales</taxon>
        <taxon>Lactobacillaceae</taxon>
        <taxon>Lacticaseibacillus</taxon>
    </lineage>
</organism>
<comment type="caution">
    <text evidence="2">The sequence shown here is derived from an EMBL/GenBank/DDBJ whole genome shotgun (WGS) entry which is preliminary data.</text>
</comment>
<dbReference type="InterPro" id="IPR005019">
    <property type="entry name" value="Adenine_glyco"/>
</dbReference>
<dbReference type="PANTHER" id="PTHR30037">
    <property type="entry name" value="DNA-3-METHYLADENINE GLYCOSYLASE 1"/>
    <property type="match status" value="1"/>
</dbReference>
<dbReference type="AlphaFoldDB" id="A0A0R2AZQ4"/>
<reference evidence="2 3" key="1">
    <citation type="journal article" date="2015" name="Genome Announc.">
        <title>Expanding the biotechnology potential of lactobacilli through comparative genomics of 213 strains and associated genera.</title>
        <authorList>
            <person name="Sun Z."/>
            <person name="Harris H.M."/>
            <person name="McCann A."/>
            <person name="Guo C."/>
            <person name="Argimon S."/>
            <person name="Zhang W."/>
            <person name="Yang X."/>
            <person name="Jeffery I.B."/>
            <person name="Cooney J.C."/>
            <person name="Kagawa T.F."/>
            <person name="Liu W."/>
            <person name="Song Y."/>
            <person name="Salvetti E."/>
            <person name="Wrobel A."/>
            <person name="Rasinkangas P."/>
            <person name="Parkhill J."/>
            <person name="Rea M.C."/>
            <person name="O'Sullivan O."/>
            <person name="Ritari J."/>
            <person name="Douillard F.P."/>
            <person name="Paul Ross R."/>
            <person name="Yang R."/>
            <person name="Briner A.E."/>
            <person name="Felis G.E."/>
            <person name="de Vos W.M."/>
            <person name="Barrangou R."/>
            <person name="Klaenhammer T.R."/>
            <person name="Caufield P.W."/>
            <person name="Cui Y."/>
            <person name="Zhang H."/>
            <person name="O'Toole P.W."/>
        </authorList>
    </citation>
    <scope>NUCLEOTIDE SEQUENCE [LARGE SCALE GENOMIC DNA]</scope>
    <source>
        <strain evidence="2 3">DSM 23927</strain>
    </source>
</reference>